<feature type="transmembrane region" description="Helical" evidence="6">
    <location>
        <begin position="753"/>
        <end position="776"/>
    </location>
</feature>
<reference evidence="8" key="1">
    <citation type="submission" date="2023-07" db="EMBL/GenBank/DDBJ databases">
        <title>Bifidobacterium aquikefiriaerophilum sp. nov. and Bifidobacterium eccum sp. nov., isolated from water kefir.</title>
        <authorList>
            <person name="Breselge S."/>
            <person name="Bellassi P."/>
            <person name="Barcenilla C."/>
            <person name="Alvarez-Ordonez A."/>
            <person name="Morelli L."/>
            <person name="Cotter P.D."/>
        </authorList>
    </citation>
    <scope>NUCLEOTIDE SEQUENCE</scope>
    <source>
        <strain evidence="8">WK041_4_12</strain>
    </source>
</reference>
<dbReference type="Pfam" id="PF02687">
    <property type="entry name" value="FtsX"/>
    <property type="match status" value="2"/>
</dbReference>
<evidence type="ECO:0000256" key="2">
    <source>
        <dbReference type="ARBA" id="ARBA00022475"/>
    </source>
</evidence>
<feature type="domain" description="ABC3 transporter permease C-terminal" evidence="7">
    <location>
        <begin position="346"/>
        <end position="452"/>
    </location>
</feature>
<feature type="transmembrane region" description="Helical" evidence="6">
    <location>
        <begin position="848"/>
        <end position="873"/>
    </location>
</feature>
<feature type="transmembrane region" description="Helical" evidence="6">
    <location>
        <begin position="34"/>
        <end position="54"/>
    </location>
</feature>
<comment type="subcellular location">
    <subcellularLocation>
        <location evidence="1">Cell membrane</location>
        <topology evidence="1">Multi-pass membrane protein</topology>
    </subcellularLocation>
</comment>
<dbReference type="InterPro" id="IPR003838">
    <property type="entry name" value="ABC3_permease_C"/>
</dbReference>
<evidence type="ECO:0000259" key="7">
    <source>
        <dbReference type="Pfam" id="PF02687"/>
    </source>
</evidence>
<gene>
    <name evidence="8" type="ORF">QN215_08230</name>
</gene>
<dbReference type="KEGG" id="baqk:QN215_08230"/>
<name>A0AB39U5K3_9BIFI</name>
<evidence type="ECO:0000256" key="3">
    <source>
        <dbReference type="ARBA" id="ARBA00022692"/>
    </source>
</evidence>
<organism evidence="8">
    <name type="scientific">Bifidobacterium aquikefiricola</name>
    <dbReference type="NCBI Taxonomy" id="3059038"/>
    <lineage>
        <taxon>Bacteria</taxon>
        <taxon>Bacillati</taxon>
        <taxon>Actinomycetota</taxon>
        <taxon>Actinomycetes</taxon>
        <taxon>Bifidobacteriales</taxon>
        <taxon>Bifidobacteriaceae</taxon>
        <taxon>Bifidobacterium</taxon>
    </lineage>
</organism>
<dbReference type="EMBL" id="CP129674">
    <property type="protein sequence ID" value="XDS44242.1"/>
    <property type="molecule type" value="Genomic_DNA"/>
</dbReference>
<feature type="transmembrane region" description="Helical" evidence="6">
    <location>
        <begin position="512"/>
        <end position="532"/>
    </location>
</feature>
<dbReference type="AlphaFoldDB" id="A0AB39U5K3"/>
<feature type="transmembrane region" description="Helical" evidence="6">
    <location>
        <begin position="388"/>
        <end position="417"/>
    </location>
</feature>
<evidence type="ECO:0000256" key="4">
    <source>
        <dbReference type="ARBA" id="ARBA00022989"/>
    </source>
</evidence>
<feature type="transmembrane region" description="Helical" evidence="6">
    <location>
        <begin position="809"/>
        <end position="828"/>
    </location>
</feature>
<proteinExistence type="predicted"/>
<dbReference type="InterPro" id="IPR038766">
    <property type="entry name" value="Membrane_comp_ABC_pdt"/>
</dbReference>
<feature type="transmembrane region" description="Helical" evidence="6">
    <location>
        <begin position="346"/>
        <end position="367"/>
    </location>
</feature>
<dbReference type="PANTHER" id="PTHR30287">
    <property type="entry name" value="MEMBRANE COMPONENT OF PREDICTED ABC SUPERFAMILY METABOLITE UPTAKE TRANSPORTER"/>
    <property type="match status" value="1"/>
</dbReference>
<evidence type="ECO:0000313" key="8">
    <source>
        <dbReference type="EMBL" id="XDS44242.1"/>
    </source>
</evidence>
<dbReference type="GO" id="GO:0005886">
    <property type="term" value="C:plasma membrane"/>
    <property type="evidence" value="ECO:0007669"/>
    <property type="project" value="UniProtKB-SubCell"/>
</dbReference>
<keyword evidence="2" id="KW-1003">Cell membrane</keyword>
<evidence type="ECO:0000256" key="1">
    <source>
        <dbReference type="ARBA" id="ARBA00004651"/>
    </source>
</evidence>
<protein>
    <submittedName>
        <fullName evidence="8">FtsX-like permease family protein</fullName>
    </submittedName>
</protein>
<keyword evidence="5 6" id="KW-0472">Membrane</keyword>
<sequence length="886" mass="95323">MTAADAHHGSTSAMRSNPVVKDIWRTSVSNWKRFISIAIITMLGVAVLTGIYAGCRDTLLSADRFYESSHLFDIQVVSSAGLTDKDLTALSSVAGVKSLQPEISTTVTVPMHGTPHAATIRQLGGRGLNTVSVQQGTLPTHSHEIAVTQRFLIDSGLSLGNSIVASSTDAMTNQPTTTRYKIVAVVLDPMNIANPEGYSSGTFRSQDNESYDMFIPSNVTTNDVYSALSITVSGANSLDTFSDAYSSRVQQVIDRINDTVAKDREQAREQELAQELAQGLAQSGTMDSSQQSSLAQASQTTSATAKTSSTAQISTTVQWHLLTRSSLESYSNLKGDITSIESIGRAFPVLFLVVAILMSLTAMTRMVEEDRGLIGTYLGLGYGRLTIAAKYVSFALVACVLGGALGNVLGFVGIPAFLISVLEGLYTIPNTYVAFDALYGIGGFLLFALGVTGSTMIACRGEMRHMPALLMRPKSPKTGSRVLLERWSWLWKRMSFLNKVTVRNLFRFKSRLVMTVGGVAGCTALILCGFAINDTIQTLGAKQYGGVDKYDLMSIAVSDADAAGMRKQLIDDGQMVHSIQLRVEGADLLNADGQSESVRLVVVPDGQNISDMVDFRPAAQGFGRIFGFSTSPSARQRLTLGNHGLLVSQSAANALGISAGDSVSLRSDVHGQRSVHVRDVYRNLIGSDVYMSASLYESTFDMQQKDFVTNAIMATLRGNDNQQVAYAKNIGKSSQVAYASSTVSLRRGFAFDLMSAVVTLIVALAGSLALVVLFTLSSTNVSERIREMATLKVLGFTDREVHTYINKEMLLLASFGTLLGLPLGRVLGGMLTGVLTMSGMFFEVEIRWTSYLIASGITMLFAVLVLLFTNTVLNRIDPVSSLKSVE</sequence>
<keyword evidence="4 6" id="KW-1133">Transmembrane helix</keyword>
<feature type="domain" description="ABC3 transporter permease C-terminal" evidence="7">
    <location>
        <begin position="760"/>
        <end position="868"/>
    </location>
</feature>
<dbReference type="PANTHER" id="PTHR30287:SF1">
    <property type="entry name" value="INNER MEMBRANE PROTEIN"/>
    <property type="match status" value="1"/>
</dbReference>
<accession>A0AB39U5K3</accession>
<keyword evidence="3 6" id="KW-0812">Transmembrane</keyword>
<evidence type="ECO:0000256" key="5">
    <source>
        <dbReference type="ARBA" id="ARBA00023136"/>
    </source>
</evidence>
<feature type="transmembrane region" description="Helical" evidence="6">
    <location>
        <begin position="437"/>
        <end position="459"/>
    </location>
</feature>
<evidence type="ECO:0000256" key="6">
    <source>
        <dbReference type="SAM" id="Phobius"/>
    </source>
</evidence>
<dbReference type="RefSeq" id="WP_369343834.1">
    <property type="nucleotide sequence ID" value="NZ_CP129674.1"/>
</dbReference>